<dbReference type="InterPro" id="IPR022830">
    <property type="entry name" value="Indigdn_synthA-like"/>
</dbReference>
<accession>A0A5N6IYL3</accession>
<dbReference type="Proteomes" id="UP000326289">
    <property type="component" value="Unassembled WGS sequence"/>
</dbReference>
<keyword evidence="1" id="KW-0479">Metal-binding</keyword>
<protein>
    <recommendedName>
        <fullName evidence="8">Indigoidine synthase A like protein-domain-containing protein</fullName>
    </recommendedName>
</protein>
<proteinExistence type="predicted"/>
<evidence type="ECO:0000313" key="6">
    <source>
        <dbReference type="EMBL" id="KAB8271465.1"/>
    </source>
</evidence>
<name>A0A5N6IYL3_9EURO</name>
<evidence type="ECO:0000256" key="2">
    <source>
        <dbReference type="ARBA" id="ARBA00022801"/>
    </source>
</evidence>
<dbReference type="SUPFAM" id="SSF110581">
    <property type="entry name" value="Indigoidine synthase A-like"/>
    <property type="match status" value="1"/>
</dbReference>
<reference evidence="6 7" key="1">
    <citation type="submission" date="2019-04" db="EMBL/GenBank/DDBJ databases">
        <title>Fungal friends and foes A comparative genomics study of 23 Aspergillus species from section Flavi.</title>
        <authorList>
            <consortium name="DOE Joint Genome Institute"/>
            <person name="Kjaerbolling I."/>
            <person name="Vesth T.C."/>
            <person name="Frisvad J.C."/>
            <person name="Nybo J.L."/>
            <person name="Theobald S."/>
            <person name="Kildgaard S."/>
            <person name="Petersen T.I."/>
            <person name="Kuo A."/>
            <person name="Sato A."/>
            <person name="Lyhne E.K."/>
            <person name="Kogle M.E."/>
            <person name="Wiebenga A."/>
            <person name="Kun R.S."/>
            <person name="Lubbers R.J."/>
            <person name="Makela M.R."/>
            <person name="Barry K."/>
            <person name="Chovatia M."/>
            <person name="Clum A."/>
            <person name="Daum C."/>
            <person name="Haridas S."/>
            <person name="He G."/>
            <person name="LaButti K."/>
            <person name="Lipzen A."/>
            <person name="Mondo S."/>
            <person name="Pangilinan J."/>
            <person name="Riley R."/>
            <person name="Salamov A."/>
            <person name="Simmons B.A."/>
            <person name="Magnuson J.K."/>
            <person name="Henrissat B."/>
            <person name="Mortensen U.H."/>
            <person name="Larsen T.O."/>
            <person name="De vries R.P."/>
            <person name="Grigoriev I.V."/>
            <person name="Machida M."/>
            <person name="Baker S.E."/>
            <person name="Andersen M.R."/>
        </authorList>
    </citation>
    <scope>NUCLEOTIDE SEQUENCE [LARGE SCALE GENOMIC DNA]</scope>
    <source>
        <strain evidence="6 7">CBS 117635</strain>
    </source>
</reference>
<keyword evidence="4" id="KW-0456">Lyase</keyword>
<dbReference type="GO" id="GO:0016798">
    <property type="term" value="F:hydrolase activity, acting on glycosyl bonds"/>
    <property type="evidence" value="ECO:0007669"/>
    <property type="project" value="UniProtKB-KW"/>
</dbReference>
<dbReference type="Gene3D" id="3.40.1790.10">
    <property type="entry name" value="Indigoidine synthase domain"/>
    <property type="match status" value="2"/>
</dbReference>
<dbReference type="GO" id="GO:0005737">
    <property type="term" value="C:cytoplasm"/>
    <property type="evidence" value="ECO:0007669"/>
    <property type="project" value="TreeGrafter"/>
</dbReference>
<organism evidence="6 7">
    <name type="scientific">Aspergillus minisclerotigenes</name>
    <dbReference type="NCBI Taxonomy" id="656917"/>
    <lineage>
        <taxon>Eukaryota</taxon>
        <taxon>Fungi</taxon>
        <taxon>Dikarya</taxon>
        <taxon>Ascomycota</taxon>
        <taxon>Pezizomycotina</taxon>
        <taxon>Eurotiomycetes</taxon>
        <taxon>Eurotiomycetidae</taxon>
        <taxon>Eurotiales</taxon>
        <taxon>Aspergillaceae</taxon>
        <taxon>Aspergillus</taxon>
        <taxon>Aspergillus subgen. Circumdati</taxon>
    </lineage>
</organism>
<keyword evidence="5" id="KW-0326">Glycosidase</keyword>
<keyword evidence="2" id="KW-0378">Hydrolase</keyword>
<dbReference type="GO" id="GO:0004730">
    <property type="term" value="F:pseudouridylate synthase activity"/>
    <property type="evidence" value="ECO:0007669"/>
    <property type="project" value="InterPro"/>
</dbReference>
<dbReference type="Pfam" id="PF04227">
    <property type="entry name" value="Indigoidine_A"/>
    <property type="match status" value="1"/>
</dbReference>
<dbReference type="PANTHER" id="PTHR42909">
    <property type="entry name" value="ZGC:136858"/>
    <property type="match status" value="1"/>
</dbReference>
<sequence length="273" mass="28831">MTTTSYLLLKISEEVRDAVKSSKPVVALESTIYTHGVLYPGSAELPLLLESIVRDNGGVPATIGIVHGQARVGMETDELHELATCAINQSALKASRRDLSHICGLGIAGKLKYGGTTISGTILLASLAGIRIVGTSGLGGVHKSGETTMDISADLTELGRTPIALVSSGCKSFLDIPRTLQYLETEGLHFANPISVEHAISKSDMDDIINGSLRQAEEAGQMGSENTPYVQARIKERLGRRGLLANEALVKANVACATKIAVELARIERGASQ</sequence>
<dbReference type="GO" id="GO:0046872">
    <property type="term" value="F:metal ion binding"/>
    <property type="evidence" value="ECO:0007669"/>
    <property type="project" value="UniProtKB-KW"/>
</dbReference>
<gene>
    <name evidence="6" type="ORF">BDV30DRAFT_228101</name>
</gene>
<evidence type="ECO:0000256" key="3">
    <source>
        <dbReference type="ARBA" id="ARBA00023211"/>
    </source>
</evidence>
<dbReference type="EMBL" id="ML732816">
    <property type="protein sequence ID" value="KAB8271465.1"/>
    <property type="molecule type" value="Genomic_DNA"/>
</dbReference>
<keyword evidence="7" id="KW-1185">Reference proteome</keyword>
<evidence type="ECO:0000313" key="7">
    <source>
        <dbReference type="Proteomes" id="UP000326289"/>
    </source>
</evidence>
<evidence type="ECO:0000256" key="1">
    <source>
        <dbReference type="ARBA" id="ARBA00022723"/>
    </source>
</evidence>
<evidence type="ECO:0008006" key="8">
    <source>
        <dbReference type="Google" id="ProtNLM"/>
    </source>
</evidence>
<dbReference type="PANTHER" id="PTHR42909:SF1">
    <property type="entry name" value="CARBOHYDRATE KINASE PFKB DOMAIN-CONTAINING PROTEIN"/>
    <property type="match status" value="1"/>
</dbReference>
<evidence type="ECO:0000256" key="5">
    <source>
        <dbReference type="ARBA" id="ARBA00023295"/>
    </source>
</evidence>
<evidence type="ECO:0000256" key="4">
    <source>
        <dbReference type="ARBA" id="ARBA00023239"/>
    </source>
</evidence>
<dbReference type="InterPro" id="IPR007342">
    <property type="entry name" value="PsuG"/>
</dbReference>
<keyword evidence="3" id="KW-0464">Manganese</keyword>
<dbReference type="AlphaFoldDB" id="A0A5N6IYL3"/>